<dbReference type="SUPFAM" id="SSF52540">
    <property type="entry name" value="P-loop containing nucleoside triphosphate hydrolases"/>
    <property type="match status" value="1"/>
</dbReference>
<accession>A0A179BLG2</accession>
<evidence type="ECO:0000313" key="1">
    <source>
        <dbReference type="EMBL" id="OAP92577.1"/>
    </source>
</evidence>
<dbReference type="EMBL" id="LWBS01000326">
    <property type="protein sequence ID" value="OAP92577.1"/>
    <property type="molecule type" value="Genomic_DNA"/>
</dbReference>
<protein>
    <recommendedName>
        <fullName evidence="2">ATP-binding protein</fullName>
    </recommendedName>
</protein>
<organism evidence="1">
    <name type="scientific">Rhizobium leguminosarum</name>
    <dbReference type="NCBI Taxonomy" id="384"/>
    <lineage>
        <taxon>Bacteria</taxon>
        <taxon>Pseudomonadati</taxon>
        <taxon>Pseudomonadota</taxon>
        <taxon>Alphaproteobacteria</taxon>
        <taxon>Hyphomicrobiales</taxon>
        <taxon>Rhizobiaceae</taxon>
        <taxon>Rhizobium/Agrobacterium group</taxon>
        <taxon>Rhizobium</taxon>
    </lineage>
</organism>
<dbReference type="AlphaFoldDB" id="A0A179BLG2"/>
<dbReference type="InterPro" id="IPR027417">
    <property type="entry name" value="P-loop_NTPase"/>
</dbReference>
<dbReference type="Pfam" id="PF13671">
    <property type="entry name" value="AAA_33"/>
    <property type="match status" value="1"/>
</dbReference>
<comment type="caution">
    <text evidence="1">The sequence shown here is derived from an EMBL/GenBank/DDBJ whole genome shotgun (WGS) entry which is preliminary data.</text>
</comment>
<evidence type="ECO:0008006" key="2">
    <source>
        <dbReference type="Google" id="ProtNLM"/>
    </source>
</evidence>
<name>A0A179BLG2_RHILE</name>
<dbReference type="Gene3D" id="3.40.50.300">
    <property type="entry name" value="P-loop containing nucleotide triphosphate hydrolases"/>
    <property type="match status" value="1"/>
</dbReference>
<sequence>MLLEQPTLYLVCGKIAAGKSTLTSALEKRPNTVLVKEDYWLARLYPGEQNSLADYVRNSTRLRDAMAAHLVDLLRSGLSVVLDFPANTPASRAWMRTLFEQARCAHQLHFLDVADEVCKARLRQRNVAGTHEFNVSDEDFSLFTKHFVPPAPDEGFDVVLHRS</sequence>
<gene>
    <name evidence="1" type="ORF">A4U53_26155</name>
</gene>
<proteinExistence type="predicted"/>
<reference evidence="1" key="1">
    <citation type="submission" date="2016-04" db="EMBL/GenBank/DDBJ databases">
        <title>Fast-growing isolate from the root nodules of Vavilovia formosa.</title>
        <authorList>
            <person name="Kimeklis A."/>
            <person name="Safronova V."/>
            <person name="Belimov A."/>
            <person name="Andronov E."/>
        </authorList>
    </citation>
    <scope>NUCLEOTIDE SEQUENCE [LARGE SCALE GENOMIC DNA]</scope>
    <source>
        <strain evidence="1">Vaf-46</strain>
    </source>
</reference>